<gene>
    <name evidence="3" type="ORF">GCM10009676_15620</name>
</gene>
<dbReference type="InterPro" id="IPR004697">
    <property type="entry name" value="AbgT"/>
</dbReference>
<feature type="transmembrane region" description="Helical" evidence="2">
    <location>
        <begin position="327"/>
        <end position="345"/>
    </location>
</feature>
<dbReference type="Pfam" id="PF03806">
    <property type="entry name" value="ABG_transport"/>
    <property type="match status" value="1"/>
</dbReference>
<feature type="transmembrane region" description="Helical" evidence="2">
    <location>
        <begin position="34"/>
        <end position="56"/>
    </location>
</feature>
<keyword evidence="2" id="KW-1133">Transmembrane helix</keyword>
<feature type="transmembrane region" description="Helical" evidence="2">
    <location>
        <begin position="468"/>
        <end position="485"/>
    </location>
</feature>
<organism evidence="3 4">
    <name type="scientific">Prauserella halophila</name>
    <dbReference type="NCBI Taxonomy" id="185641"/>
    <lineage>
        <taxon>Bacteria</taxon>
        <taxon>Bacillati</taxon>
        <taxon>Actinomycetota</taxon>
        <taxon>Actinomycetes</taxon>
        <taxon>Pseudonocardiales</taxon>
        <taxon>Pseudonocardiaceae</taxon>
        <taxon>Prauserella</taxon>
    </lineage>
</organism>
<feature type="compositionally biased region" description="Basic and acidic residues" evidence="1">
    <location>
        <begin position="265"/>
        <end position="274"/>
    </location>
</feature>
<keyword evidence="4" id="KW-1185">Reference proteome</keyword>
<dbReference type="EMBL" id="BAAALN010000005">
    <property type="protein sequence ID" value="GAA1233194.1"/>
    <property type="molecule type" value="Genomic_DNA"/>
</dbReference>
<feature type="transmembrane region" description="Helical" evidence="2">
    <location>
        <begin position="366"/>
        <end position="385"/>
    </location>
</feature>
<evidence type="ECO:0000256" key="1">
    <source>
        <dbReference type="SAM" id="MobiDB-lite"/>
    </source>
</evidence>
<evidence type="ECO:0000313" key="3">
    <source>
        <dbReference type="EMBL" id="GAA1233194.1"/>
    </source>
</evidence>
<keyword evidence="2" id="KW-0472">Membrane</keyword>
<feature type="region of interest" description="Disordered" evidence="1">
    <location>
        <begin position="251"/>
        <end position="274"/>
    </location>
</feature>
<evidence type="ECO:0000256" key="2">
    <source>
        <dbReference type="SAM" id="Phobius"/>
    </source>
</evidence>
<dbReference type="RefSeq" id="WP_253863670.1">
    <property type="nucleotide sequence ID" value="NZ_BAAALN010000005.1"/>
</dbReference>
<protein>
    <submittedName>
        <fullName evidence="3">AbgT family transporter</fullName>
    </submittedName>
</protein>
<reference evidence="3 4" key="1">
    <citation type="journal article" date="2019" name="Int. J. Syst. Evol. Microbiol.">
        <title>The Global Catalogue of Microorganisms (GCM) 10K type strain sequencing project: providing services to taxonomists for standard genome sequencing and annotation.</title>
        <authorList>
            <consortium name="The Broad Institute Genomics Platform"/>
            <consortium name="The Broad Institute Genome Sequencing Center for Infectious Disease"/>
            <person name="Wu L."/>
            <person name="Ma J."/>
        </authorList>
    </citation>
    <scope>NUCLEOTIDE SEQUENCE [LARGE SCALE GENOMIC DNA]</scope>
    <source>
        <strain evidence="3 4">JCM 13023</strain>
    </source>
</reference>
<feature type="transmembrane region" description="Helical" evidence="2">
    <location>
        <begin position="405"/>
        <end position="425"/>
    </location>
</feature>
<dbReference type="PANTHER" id="PTHR30282">
    <property type="entry name" value="P-AMINOBENZOYL GLUTAMATE TRANSPORTER"/>
    <property type="match status" value="1"/>
</dbReference>
<feature type="transmembrane region" description="Helical" evidence="2">
    <location>
        <begin position="89"/>
        <end position="108"/>
    </location>
</feature>
<dbReference type="PANTHER" id="PTHR30282:SF0">
    <property type="entry name" value="P-AMINOBENZOYL-GLUTAMATE TRANSPORT PROTEIN"/>
    <property type="match status" value="1"/>
</dbReference>
<dbReference type="Proteomes" id="UP001500653">
    <property type="component" value="Unassembled WGS sequence"/>
</dbReference>
<accession>A0ABN1W501</accession>
<proteinExistence type="predicted"/>
<comment type="caution">
    <text evidence="3">The sequence shown here is derived from an EMBL/GenBank/DDBJ whole genome shotgun (WGS) entry which is preliminary data.</text>
</comment>
<feature type="transmembrane region" description="Helical" evidence="2">
    <location>
        <begin position="287"/>
        <end position="307"/>
    </location>
</feature>
<evidence type="ECO:0000313" key="4">
    <source>
        <dbReference type="Proteomes" id="UP001500653"/>
    </source>
</evidence>
<feature type="transmembrane region" description="Helical" evidence="2">
    <location>
        <begin position="129"/>
        <end position="152"/>
    </location>
</feature>
<feature type="transmembrane region" description="Helical" evidence="2">
    <location>
        <begin position="497"/>
        <end position="518"/>
    </location>
</feature>
<keyword evidence="2" id="KW-0812">Transmembrane</keyword>
<sequence length="530" mass="55837">MVTTQRRAAVKTRRFVNWFVDGVERAGNRLPEPFALFVLLFTAIAVISTAMAAFGVSTRVPGAEEATPVQGLFSADGLTWLTTNWVDNFVGFPPLGVVLTLLMAVGIAQRTGMLTALIRRVFGRSPRWLLPYVVGLVAGVASFMSDASVIVVPPLAAMVFKAAGRHPVAGLLGAYATATAGFSVSPFVTSTDALLSGITSAAAESLPDAGTAVTPVSNYFLIAPMSIVLALVSGLLIDKVLEPALNRRRVPRETTAEDESGSGASEDRPDLRMDAHLEPRERRGLRWAGCALLITMAAVLALTLPPGAPMRGENGGFLPSSPLLDSVVFLVFLALVTPGLIYGLVTRTITGSADIAGMVGGSIKDMSGFVVIVFVLAQFLALFKWSGLSTWLAVSGANLLDKANFTGFAAIVAFILLAGLINLFIGSGSAQWTLFAAVFVPMFALLGYEPGFVQAAFRIGDSTTNAISPLSPYIVVILGFLRAYEPKAGLGTIIARAFPFTAVFLVIWMAFLTVYYLAGIPVGPGTGSHL</sequence>
<feature type="transmembrane region" description="Helical" evidence="2">
    <location>
        <begin position="216"/>
        <end position="237"/>
    </location>
</feature>
<name>A0ABN1W501_9PSEU</name>
<feature type="transmembrane region" description="Helical" evidence="2">
    <location>
        <begin position="432"/>
        <end position="448"/>
    </location>
</feature>